<protein>
    <submittedName>
        <fullName evidence="1">Uncharacterized protein</fullName>
    </submittedName>
</protein>
<evidence type="ECO:0000313" key="1">
    <source>
        <dbReference type="EMBL" id="PNS13243.1"/>
    </source>
</evidence>
<comment type="caution">
    <text evidence="1">The sequence shown here is derived from an EMBL/GenBank/DDBJ whole genome shotgun (WGS) entry which is preliminary data.</text>
</comment>
<proteinExistence type="predicted"/>
<dbReference type="Proteomes" id="UP000236345">
    <property type="component" value="Unassembled WGS sequence"/>
</dbReference>
<dbReference type="AlphaFoldDB" id="A0A2K1QDZ0"/>
<sequence length="139" mass="15969">MPLAGHVIAQNKVPVQSSPPARPQVAEDVKAWQGEEGVEVWILRYGPREENKALVQITNIDHPWNQRIQIMDVQNDEKKKTYSLMVNGNRFVSLKMYGMGSGELYLPNEKQSYRINYSQSLSSYGNAQHFLTDYLNQKK</sequence>
<name>A0A2K1QDZ0_9GAMM</name>
<reference evidence="2" key="1">
    <citation type="submission" date="2017-09" db="EMBL/GenBank/DDBJ databases">
        <authorList>
            <person name="Palmer M."/>
            <person name="Steenkamp E.T."/>
            <person name="Coetzee M.P."/>
            <person name="Avontuur J.R."/>
            <person name="Van Zyl E."/>
            <person name="Chan W.-Y."/>
            <person name="Blom J."/>
            <person name="Venter S.N."/>
        </authorList>
    </citation>
    <scope>NUCLEOTIDE SEQUENCE [LARGE SCALE GENOMIC DNA]</scope>
    <source>
        <strain evidence="2">QC88-366</strain>
    </source>
</reference>
<dbReference type="OrthoDB" id="761740at2"/>
<organism evidence="1 2">
    <name type="scientific">Mixta theicola</name>
    <dbReference type="NCBI Taxonomy" id="1458355"/>
    <lineage>
        <taxon>Bacteria</taxon>
        <taxon>Pseudomonadati</taxon>
        <taxon>Pseudomonadota</taxon>
        <taxon>Gammaproteobacteria</taxon>
        <taxon>Enterobacterales</taxon>
        <taxon>Erwiniaceae</taxon>
        <taxon>Mixta</taxon>
    </lineage>
</organism>
<accession>A0A2K1QDZ0</accession>
<gene>
    <name evidence="1" type="ORF">COO59_03905</name>
</gene>
<dbReference type="EMBL" id="NWUO01000002">
    <property type="protein sequence ID" value="PNS13243.1"/>
    <property type="molecule type" value="Genomic_DNA"/>
</dbReference>
<evidence type="ECO:0000313" key="2">
    <source>
        <dbReference type="Proteomes" id="UP000236345"/>
    </source>
</evidence>
<keyword evidence="2" id="KW-1185">Reference proteome</keyword>